<protein>
    <submittedName>
        <fullName evidence="2">Uncharacterized protein</fullName>
    </submittedName>
</protein>
<proteinExistence type="predicted"/>
<name>A0A0D2MKY1_HYPSF</name>
<feature type="compositionally biased region" description="Polar residues" evidence="1">
    <location>
        <begin position="108"/>
        <end position="118"/>
    </location>
</feature>
<gene>
    <name evidence="2" type="ORF">HYPSUDRAFT_200654</name>
</gene>
<evidence type="ECO:0000256" key="1">
    <source>
        <dbReference type="SAM" id="MobiDB-lite"/>
    </source>
</evidence>
<sequence>MRTGASVLSHPPSPIDFSRLLKASCSDMSKSHNDFASATVSPLQGSASLIGSPRRLRSSVISLSDGPSSRSTPPCAHLACSEPDPTRHSPMSSPPARSAHTRPASHVQLPQRTLSSPSPHVKAIAPLSLSAAPRGLRVVTCLPLGWSVSHPYAATTNRLRAADPWWMLPAAVSAPRSQCLGGTYLSVRHRGYVPPDRFRVIWARKPQPTYTRPPMWTPLRARLDCSALGSSPRSSPGQRKAQAPYIPRRNINLLRWCARSRYIRDLLPIAACALPDDDLPDRKRLCTLLRRSLPGIGGVTTVARTHIHTAHLPYPLPTSPPSCLPRASATRTRTAVHQTGHRAGVRRDAWPVLCACVFAFVQRSCGARTVHRRLLSLSRSLSSRFAPLSPVVSPLPHGKSASIRCYVHDPSVSVRYMTKRRRASRSSQLMDPFRRYWGVIGPSPREFSLQKETHG</sequence>
<dbReference type="AlphaFoldDB" id="A0A0D2MKY1"/>
<accession>A0A0D2MKY1</accession>
<feature type="region of interest" description="Disordered" evidence="1">
    <location>
        <begin position="60"/>
        <end position="119"/>
    </location>
</feature>
<feature type="compositionally biased region" description="Polar residues" evidence="1">
    <location>
        <begin position="60"/>
        <end position="72"/>
    </location>
</feature>
<evidence type="ECO:0000313" key="3">
    <source>
        <dbReference type="Proteomes" id="UP000054270"/>
    </source>
</evidence>
<dbReference type="EMBL" id="KN817537">
    <property type="protein sequence ID" value="KJA24443.1"/>
    <property type="molecule type" value="Genomic_DNA"/>
</dbReference>
<evidence type="ECO:0000313" key="2">
    <source>
        <dbReference type="EMBL" id="KJA24443.1"/>
    </source>
</evidence>
<reference evidence="3" key="1">
    <citation type="submission" date="2014-04" db="EMBL/GenBank/DDBJ databases">
        <title>Evolutionary Origins and Diversification of the Mycorrhizal Mutualists.</title>
        <authorList>
            <consortium name="DOE Joint Genome Institute"/>
            <consortium name="Mycorrhizal Genomics Consortium"/>
            <person name="Kohler A."/>
            <person name="Kuo A."/>
            <person name="Nagy L.G."/>
            <person name="Floudas D."/>
            <person name="Copeland A."/>
            <person name="Barry K.W."/>
            <person name="Cichocki N."/>
            <person name="Veneault-Fourrey C."/>
            <person name="LaButti K."/>
            <person name="Lindquist E.A."/>
            <person name="Lipzen A."/>
            <person name="Lundell T."/>
            <person name="Morin E."/>
            <person name="Murat C."/>
            <person name="Riley R."/>
            <person name="Ohm R."/>
            <person name="Sun H."/>
            <person name="Tunlid A."/>
            <person name="Henrissat B."/>
            <person name="Grigoriev I.V."/>
            <person name="Hibbett D.S."/>
            <person name="Martin F."/>
        </authorList>
    </citation>
    <scope>NUCLEOTIDE SEQUENCE [LARGE SCALE GENOMIC DNA]</scope>
    <source>
        <strain evidence="3">FD-334 SS-4</strain>
    </source>
</reference>
<dbReference type="Proteomes" id="UP000054270">
    <property type="component" value="Unassembled WGS sequence"/>
</dbReference>
<keyword evidence="3" id="KW-1185">Reference proteome</keyword>
<organism evidence="2 3">
    <name type="scientific">Hypholoma sublateritium (strain FD-334 SS-4)</name>
    <dbReference type="NCBI Taxonomy" id="945553"/>
    <lineage>
        <taxon>Eukaryota</taxon>
        <taxon>Fungi</taxon>
        <taxon>Dikarya</taxon>
        <taxon>Basidiomycota</taxon>
        <taxon>Agaricomycotina</taxon>
        <taxon>Agaricomycetes</taxon>
        <taxon>Agaricomycetidae</taxon>
        <taxon>Agaricales</taxon>
        <taxon>Agaricineae</taxon>
        <taxon>Strophariaceae</taxon>
        <taxon>Hypholoma</taxon>
    </lineage>
</organism>